<name>A0A8W8JW09_MAGGI</name>
<reference evidence="2" key="1">
    <citation type="submission" date="2022-08" db="UniProtKB">
        <authorList>
            <consortium name="EnsemblMetazoa"/>
        </authorList>
    </citation>
    <scope>IDENTIFICATION</scope>
    <source>
        <strain evidence="2">05x7-T-G4-1.051#20</strain>
    </source>
</reference>
<proteinExistence type="predicted"/>
<accession>A0A8W8JW09</accession>
<dbReference type="Pfam" id="PF00560">
    <property type="entry name" value="LRR_1"/>
    <property type="match status" value="1"/>
</dbReference>
<evidence type="ECO:0000313" key="3">
    <source>
        <dbReference type="Proteomes" id="UP000005408"/>
    </source>
</evidence>
<dbReference type="SUPFAM" id="SSF52058">
    <property type="entry name" value="L domain-like"/>
    <property type="match status" value="1"/>
</dbReference>
<dbReference type="Proteomes" id="UP000005408">
    <property type="component" value="Unassembled WGS sequence"/>
</dbReference>
<sequence>MENARTAVIKLFILAYFFEYSKGIDVSFRRYCKRSFLGDQDCYFKVREHWDFLKFRKWLDNLDPLGDVSLRITCTEGGSLYIPWPMRARNLKRLEIKNCLLRGYFDEHDVKSRYPDSLEVRSIVNSVTEVSLLDWVNVVKSMQSEKSYTCGQETLVRSIVSNNTYSFLNIPKLPGSKMLELLSEISDSFREKVRTQPFECHYKNLLYLENSNNPSLGKHFMEDLTLHSHYPKLRALNLSSNRLTYLPIELKKWYRSFPKLVYMDLSKNDLKTFSFLDPKRFGRNLGLHVNLRNNDISSPPRDFYRYSYRSVPISVDLRGNPIR</sequence>
<evidence type="ECO:0000313" key="2">
    <source>
        <dbReference type="EnsemblMetazoa" id="G20746.2:cds"/>
    </source>
</evidence>
<feature type="signal peptide" evidence="1">
    <location>
        <begin position="1"/>
        <end position="23"/>
    </location>
</feature>
<keyword evidence="3" id="KW-1185">Reference proteome</keyword>
<protein>
    <submittedName>
        <fullName evidence="2">Uncharacterized protein</fullName>
    </submittedName>
</protein>
<dbReference type="InterPro" id="IPR032675">
    <property type="entry name" value="LRR_dom_sf"/>
</dbReference>
<dbReference type="EnsemblMetazoa" id="G20746.2">
    <property type="protein sequence ID" value="G20746.2:cds"/>
    <property type="gene ID" value="G20746"/>
</dbReference>
<organism evidence="2 3">
    <name type="scientific">Magallana gigas</name>
    <name type="common">Pacific oyster</name>
    <name type="synonym">Crassostrea gigas</name>
    <dbReference type="NCBI Taxonomy" id="29159"/>
    <lineage>
        <taxon>Eukaryota</taxon>
        <taxon>Metazoa</taxon>
        <taxon>Spiralia</taxon>
        <taxon>Lophotrochozoa</taxon>
        <taxon>Mollusca</taxon>
        <taxon>Bivalvia</taxon>
        <taxon>Autobranchia</taxon>
        <taxon>Pteriomorphia</taxon>
        <taxon>Ostreida</taxon>
        <taxon>Ostreoidea</taxon>
        <taxon>Ostreidae</taxon>
        <taxon>Magallana</taxon>
    </lineage>
</organism>
<keyword evidence="1" id="KW-0732">Signal</keyword>
<evidence type="ECO:0000256" key="1">
    <source>
        <dbReference type="SAM" id="SignalP"/>
    </source>
</evidence>
<dbReference type="Gene3D" id="3.80.10.10">
    <property type="entry name" value="Ribonuclease Inhibitor"/>
    <property type="match status" value="1"/>
</dbReference>
<dbReference type="AlphaFoldDB" id="A0A8W8JW09"/>
<dbReference type="InterPro" id="IPR001611">
    <property type="entry name" value="Leu-rich_rpt"/>
</dbReference>
<feature type="chain" id="PRO_5036454377" evidence="1">
    <location>
        <begin position="24"/>
        <end position="323"/>
    </location>
</feature>